<evidence type="ECO:0000256" key="6">
    <source>
        <dbReference type="ARBA" id="ARBA00022989"/>
    </source>
</evidence>
<gene>
    <name evidence="12" type="ORF">EUTSA_v10009606mg</name>
</gene>
<evidence type="ECO:0000256" key="4">
    <source>
        <dbReference type="ARBA" id="ARBA00022729"/>
    </source>
</evidence>
<dbReference type="Gene3D" id="1.10.510.10">
    <property type="entry name" value="Transferase(Phosphotransferase) domain 1"/>
    <property type="match status" value="1"/>
</dbReference>
<dbReference type="GO" id="GO:0016020">
    <property type="term" value="C:membrane"/>
    <property type="evidence" value="ECO:0007669"/>
    <property type="project" value="UniProtKB-SubCell"/>
</dbReference>
<dbReference type="InterPro" id="IPR025875">
    <property type="entry name" value="Leu-rich_rpt_4"/>
</dbReference>
<feature type="binding site" evidence="9">
    <location>
        <position position="266"/>
    </location>
    <ligand>
        <name>ATP</name>
        <dbReference type="ChEBI" id="CHEBI:30616"/>
    </ligand>
</feature>
<evidence type="ECO:0000256" key="2">
    <source>
        <dbReference type="ARBA" id="ARBA00022614"/>
    </source>
</evidence>
<dbReference type="Pfam" id="PF12799">
    <property type="entry name" value="LRR_4"/>
    <property type="match status" value="1"/>
</dbReference>
<dbReference type="PANTHER" id="PTHR45631">
    <property type="entry name" value="OS07G0107800 PROTEIN-RELATED"/>
    <property type="match status" value="1"/>
</dbReference>
<evidence type="ECO:0000256" key="10">
    <source>
        <dbReference type="SAM" id="Phobius"/>
    </source>
</evidence>
<keyword evidence="6 10" id="KW-1133">Transmembrane helix</keyword>
<dbReference type="Gramene" id="ESQ33605">
    <property type="protein sequence ID" value="ESQ33605"/>
    <property type="gene ID" value="EUTSA_v10009606mg"/>
</dbReference>
<dbReference type="PROSITE" id="PS00107">
    <property type="entry name" value="PROTEIN_KINASE_ATP"/>
    <property type="match status" value="1"/>
</dbReference>
<dbReference type="OMA" id="FCARTIY"/>
<keyword evidence="9" id="KW-0547">Nucleotide-binding</keyword>
<dbReference type="GO" id="GO:0005524">
    <property type="term" value="F:ATP binding"/>
    <property type="evidence" value="ECO:0007669"/>
    <property type="project" value="UniProtKB-UniRule"/>
</dbReference>
<dbReference type="GO" id="GO:0004672">
    <property type="term" value="F:protein kinase activity"/>
    <property type="evidence" value="ECO:0007669"/>
    <property type="project" value="InterPro"/>
</dbReference>
<keyword evidence="9" id="KW-0067">ATP-binding</keyword>
<evidence type="ECO:0000256" key="8">
    <source>
        <dbReference type="ARBA" id="ARBA00023170"/>
    </source>
</evidence>
<dbReference type="KEGG" id="eus:EUTSA_v10009606mg"/>
<dbReference type="InterPro" id="IPR032675">
    <property type="entry name" value="LRR_dom_sf"/>
</dbReference>
<keyword evidence="8" id="KW-0675">Receptor</keyword>
<dbReference type="AlphaFoldDB" id="V4K7L8"/>
<dbReference type="Proteomes" id="UP000030689">
    <property type="component" value="Unassembled WGS sequence"/>
</dbReference>
<sequence>RTKSSTLPPLINAIEVYMRRDFSGKDTNEEDVTAIRNVKKSYTYSLNKTSWQGDPCSPPTYMWDGVKCNNDSNSIPRITSLNLSSSQLEGVITPDIVHINQLVVLDLSNNNLTGTIPGFLSRMTHLKVLNLRGNKFNGTIPVVLQEKSEKGMITLRQPGPDLCVSGHCNHDPKKKSNLVIVIVSSVASFVVLVSVMAALRIFFMRRKNDEASSNTNPPHNPRLVVKREFNYSEVERITNKFSRVIGKGGFGVVYHGVVQSQEVAVKLLDIGSTHAYNQFTAEVGILMRIHHRNLVSLNGYCCEDDCLALIYEFMGKGDLKDHLSGKYGHSISWETRIKIATQVAQGLDYLHNGCNPAVVDYCIQLFEVGPVI</sequence>
<name>V4K7L8_EUTSA</name>
<dbReference type="eggNOG" id="ENOG502QQCZ">
    <property type="taxonomic scope" value="Eukaryota"/>
</dbReference>
<reference evidence="12 13" key="1">
    <citation type="journal article" date="2013" name="Front. Plant Sci.">
        <title>The Reference Genome of the Halophytic Plant Eutrema salsugineum.</title>
        <authorList>
            <person name="Yang R."/>
            <person name="Jarvis D.E."/>
            <person name="Chen H."/>
            <person name="Beilstein M.A."/>
            <person name="Grimwood J."/>
            <person name="Jenkins J."/>
            <person name="Shu S."/>
            <person name="Prochnik S."/>
            <person name="Xin M."/>
            <person name="Ma C."/>
            <person name="Schmutz J."/>
            <person name="Wing R.A."/>
            <person name="Mitchell-Olds T."/>
            <person name="Schumaker K.S."/>
            <person name="Wang X."/>
        </authorList>
    </citation>
    <scope>NUCLEOTIDE SEQUENCE [LARGE SCALE GENOMIC DNA]</scope>
</reference>
<dbReference type="Gene3D" id="3.80.10.10">
    <property type="entry name" value="Ribonuclease Inhibitor"/>
    <property type="match status" value="1"/>
</dbReference>
<evidence type="ECO:0000256" key="7">
    <source>
        <dbReference type="ARBA" id="ARBA00023136"/>
    </source>
</evidence>
<organism evidence="12 13">
    <name type="scientific">Eutrema salsugineum</name>
    <name type="common">Saltwater cress</name>
    <name type="synonym">Sisymbrium salsugineum</name>
    <dbReference type="NCBI Taxonomy" id="72664"/>
    <lineage>
        <taxon>Eukaryota</taxon>
        <taxon>Viridiplantae</taxon>
        <taxon>Streptophyta</taxon>
        <taxon>Embryophyta</taxon>
        <taxon>Tracheophyta</taxon>
        <taxon>Spermatophyta</taxon>
        <taxon>Magnoliopsida</taxon>
        <taxon>eudicotyledons</taxon>
        <taxon>Gunneridae</taxon>
        <taxon>Pentapetalae</taxon>
        <taxon>rosids</taxon>
        <taxon>malvids</taxon>
        <taxon>Brassicales</taxon>
        <taxon>Brassicaceae</taxon>
        <taxon>Eutremeae</taxon>
        <taxon>Eutrema</taxon>
    </lineage>
</organism>
<dbReference type="FunFam" id="3.80.10.10:FF:000129">
    <property type="entry name" value="Leucine-rich repeat receptor-like kinase"/>
    <property type="match status" value="1"/>
</dbReference>
<feature type="transmembrane region" description="Helical" evidence="10">
    <location>
        <begin position="178"/>
        <end position="203"/>
    </location>
</feature>
<dbReference type="EMBL" id="KI517683">
    <property type="protein sequence ID" value="ESQ33605.1"/>
    <property type="molecule type" value="Genomic_DNA"/>
</dbReference>
<keyword evidence="5" id="KW-0677">Repeat</keyword>
<evidence type="ECO:0000256" key="9">
    <source>
        <dbReference type="PROSITE-ProRule" id="PRU10141"/>
    </source>
</evidence>
<keyword evidence="2" id="KW-0433">Leucine-rich repeat</keyword>
<dbReference type="SUPFAM" id="SSF52058">
    <property type="entry name" value="L domain-like"/>
    <property type="match status" value="1"/>
</dbReference>
<dbReference type="InterPro" id="IPR001245">
    <property type="entry name" value="Ser-Thr/Tyr_kinase_cat_dom"/>
</dbReference>
<feature type="non-terminal residue" evidence="12">
    <location>
        <position position="1"/>
    </location>
</feature>
<protein>
    <recommendedName>
        <fullName evidence="11">Protein kinase domain-containing protein</fullName>
    </recommendedName>
</protein>
<feature type="domain" description="Protein kinase" evidence="11">
    <location>
        <begin position="239"/>
        <end position="372"/>
    </location>
</feature>
<dbReference type="FunFam" id="3.30.200.20:FF:000394">
    <property type="entry name" value="Leucine-rich repeat receptor-like protein kinase"/>
    <property type="match status" value="1"/>
</dbReference>
<evidence type="ECO:0000313" key="13">
    <source>
        <dbReference type="Proteomes" id="UP000030689"/>
    </source>
</evidence>
<keyword evidence="7 10" id="KW-0472">Membrane</keyword>
<keyword evidence="4" id="KW-0732">Signal</keyword>
<dbReference type="SUPFAM" id="SSF56112">
    <property type="entry name" value="Protein kinase-like (PK-like)"/>
    <property type="match status" value="1"/>
</dbReference>
<dbReference type="PANTHER" id="PTHR45631:SF22">
    <property type="entry name" value="LRR RECEPTOR-LIKE SERINE_THREONINE-PROTEIN KINASE PAM74-RELATED"/>
    <property type="match status" value="1"/>
</dbReference>
<dbReference type="InterPro" id="IPR000719">
    <property type="entry name" value="Prot_kinase_dom"/>
</dbReference>
<dbReference type="InterPro" id="IPR011009">
    <property type="entry name" value="Kinase-like_dom_sf"/>
</dbReference>
<evidence type="ECO:0000313" key="12">
    <source>
        <dbReference type="EMBL" id="ESQ33605.1"/>
    </source>
</evidence>
<evidence type="ECO:0000256" key="5">
    <source>
        <dbReference type="ARBA" id="ARBA00022737"/>
    </source>
</evidence>
<accession>V4K7L8</accession>
<evidence type="ECO:0000256" key="3">
    <source>
        <dbReference type="ARBA" id="ARBA00022692"/>
    </source>
</evidence>
<dbReference type="InterPro" id="IPR017441">
    <property type="entry name" value="Protein_kinase_ATP_BS"/>
</dbReference>
<keyword evidence="3 10" id="KW-0812">Transmembrane</keyword>
<keyword evidence="13" id="KW-1185">Reference proteome</keyword>
<dbReference type="PROSITE" id="PS50011">
    <property type="entry name" value="PROTEIN_KINASE_DOM"/>
    <property type="match status" value="1"/>
</dbReference>
<evidence type="ECO:0000259" key="11">
    <source>
        <dbReference type="PROSITE" id="PS50011"/>
    </source>
</evidence>
<proteinExistence type="predicted"/>
<dbReference type="Pfam" id="PF07714">
    <property type="entry name" value="PK_Tyr_Ser-Thr"/>
    <property type="match status" value="1"/>
</dbReference>
<comment type="subcellular location">
    <subcellularLocation>
        <location evidence="1">Membrane</location>
        <topology evidence="1">Single-pass membrane protein</topology>
    </subcellularLocation>
</comment>
<evidence type="ECO:0000256" key="1">
    <source>
        <dbReference type="ARBA" id="ARBA00004167"/>
    </source>
</evidence>